<dbReference type="Proteomes" id="UP000052268">
    <property type="component" value="Unassembled WGS sequence"/>
</dbReference>
<protein>
    <submittedName>
        <fullName evidence="1">Uncharacterized protein</fullName>
    </submittedName>
</protein>
<name>A0A0J7Y7N8_9SPHN</name>
<organism evidence="1 2">
    <name type="scientific">Novosphingobium barchaimii LL02</name>
    <dbReference type="NCBI Taxonomy" id="1114963"/>
    <lineage>
        <taxon>Bacteria</taxon>
        <taxon>Pseudomonadati</taxon>
        <taxon>Pseudomonadota</taxon>
        <taxon>Alphaproteobacteria</taxon>
        <taxon>Sphingomonadales</taxon>
        <taxon>Sphingomonadaceae</taxon>
        <taxon>Novosphingobium</taxon>
    </lineage>
</organism>
<evidence type="ECO:0000313" key="2">
    <source>
        <dbReference type="Proteomes" id="UP000052268"/>
    </source>
</evidence>
<dbReference type="AlphaFoldDB" id="A0A0J7Y7N8"/>
<dbReference type="PATRIC" id="fig|1114963.3.peg.402"/>
<comment type="caution">
    <text evidence="1">The sequence shown here is derived from an EMBL/GenBank/DDBJ whole genome shotgun (WGS) entry which is preliminary data.</text>
</comment>
<reference evidence="1 2" key="1">
    <citation type="journal article" date="2015" name="G3 (Bethesda)">
        <title>Insights into Ongoing Evolution of the Hexachlorocyclohexane Catabolic Pathway from Comparative Genomics of Ten Sphingomonadaceae Strains.</title>
        <authorList>
            <person name="Pearce S.L."/>
            <person name="Oakeshott J.G."/>
            <person name="Pandey G."/>
        </authorList>
    </citation>
    <scope>NUCLEOTIDE SEQUENCE [LARGE SCALE GENOMIC DNA]</scope>
    <source>
        <strain evidence="1 2">LL02</strain>
    </source>
</reference>
<sequence length="123" mass="14297">MFDYVRSQIALPDGFTGELQSKDFDCYLSVLEIREGGTLWIERFETEEVPLAERPYPEADDWRSFIGSERRINERWEQIEFHGDMNFYGTDADMGWHEYTARFSNGNLDWIKQISPAGEGAGS</sequence>
<proteinExistence type="predicted"/>
<evidence type="ECO:0000313" key="1">
    <source>
        <dbReference type="EMBL" id="KMS59954.1"/>
    </source>
</evidence>
<dbReference type="EMBL" id="JACU01000002">
    <property type="protein sequence ID" value="KMS59954.1"/>
    <property type="molecule type" value="Genomic_DNA"/>
</dbReference>
<gene>
    <name evidence="1" type="ORF">V474_07535</name>
</gene>
<keyword evidence="2" id="KW-1185">Reference proteome</keyword>
<accession>A0A0J7Y7N8</accession>